<evidence type="ECO:0000313" key="1">
    <source>
        <dbReference type="EMBL" id="KAK2707510.1"/>
    </source>
</evidence>
<organism evidence="1 2">
    <name type="scientific">Artemia franciscana</name>
    <name type="common">Brine shrimp</name>
    <name type="synonym">Artemia sanfranciscana</name>
    <dbReference type="NCBI Taxonomy" id="6661"/>
    <lineage>
        <taxon>Eukaryota</taxon>
        <taxon>Metazoa</taxon>
        <taxon>Ecdysozoa</taxon>
        <taxon>Arthropoda</taxon>
        <taxon>Crustacea</taxon>
        <taxon>Branchiopoda</taxon>
        <taxon>Anostraca</taxon>
        <taxon>Artemiidae</taxon>
        <taxon>Artemia</taxon>
    </lineage>
</organism>
<protein>
    <submittedName>
        <fullName evidence="1">Uncharacterized protein</fullName>
    </submittedName>
</protein>
<proteinExistence type="predicted"/>
<dbReference type="Proteomes" id="UP001187531">
    <property type="component" value="Unassembled WGS sequence"/>
</dbReference>
<dbReference type="AlphaFoldDB" id="A0AA88HED6"/>
<dbReference type="EMBL" id="JAVRJZ010000019">
    <property type="protein sequence ID" value="KAK2707510.1"/>
    <property type="molecule type" value="Genomic_DNA"/>
</dbReference>
<sequence length="168" mass="19309">MIFLLTNHRFSEFVLKLENQYWLQERSVREAMIFLLINNRFCEFALVARALGQSNDDFSINKSSIQRIRIEIRESILVARALGLSSDDFSINKSSIQRIRTEIRESRTEAIKPDFQNNVPDVVTVHWGGKLLPGLDVRSSREERLPVIASFHGREQLFAVSKLESSSG</sequence>
<name>A0AA88HED6_ARTSF</name>
<evidence type="ECO:0000313" key="2">
    <source>
        <dbReference type="Proteomes" id="UP001187531"/>
    </source>
</evidence>
<comment type="caution">
    <text evidence="1">The sequence shown here is derived from an EMBL/GenBank/DDBJ whole genome shotgun (WGS) entry which is preliminary data.</text>
</comment>
<gene>
    <name evidence="1" type="ORF">QYM36_015274</name>
</gene>
<reference evidence="1" key="1">
    <citation type="submission" date="2023-07" db="EMBL/GenBank/DDBJ databases">
        <title>Chromosome-level genome assembly of Artemia franciscana.</title>
        <authorList>
            <person name="Jo E."/>
        </authorList>
    </citation>
    <scope>NUCLEOTIDE SEQUENCE</scope>
    <source>
        <tissue evidence="1">Whole body</tissue>
    </source>
</reference>
<accession>A0AA88HED6</accession>
<keyword evidence="2" id="KW-1185">Reference proteome</keyword>